<dbReference type="PANTHER" id="PTHR44196">
    <property type="entry name" value="DEHYDROGENASE/REDUCTASE SDR FAMILY MEMBER 7B"/>
    <property type="match status" value="1"/>
</dbReference>
<keyword evidence="4" id="KW-1133">Transmembrane helix</keyword>
<evidence type="ECO:0000256" key="3">
    <source>
        <dbReference type="RuleBase" id="RU000363"/>
    </source>
</evidence>
<dbReference type="GO" id="GO:0016020">
    <property type="term" value="C:membrane"/>
    <property type="evidence" value="ECO:0007669"/>
    <property type="project" value="TreeGrafter"/>
</dbReference>
<keyword evidence="2" id="KW-0560">Oxidoreductase</keyword>
<proteinExistence type="inferred from homology"/>
<dbReference type="EMBL" id="BMDO01000004">
    <property type="protein sequence ID" value="GGI50525.1"/>
    <property type="molecule type" value="Genomic_DNA"/>
</dbReference>
<dbReference type="InterPro" id="IPR036291">
    <property type="entry name" value="NAD(P)-bd_dom_sf"/>
</dbReference>
<evidence type="ECO:0000313" key="6">
    <source>
        <dbReference type="Proteomes" id="UP000662074"/>
    </source>
</evidence>
<reference evidence="5" key="1">
    <citation type="journal article" date="2014" name="Int. J. Syst. Evol. Microbiol.">
        <title>Complete genome sequence of Corynebacterium casei LMG S-19264T (=DSM 44701T), isolated from a smear-ripened cheese.</title>
        <authorList>
            <consortium name="US DOE Joint Genome Institute (JGI-PGF)"/>
            <person name="Walter F."/>
            <person name="Albersmeier A."/>
            <person name="Kalinowski J."/>
            <person name="Ruckert C."/>
        </authorList>
    </citation>
    <scope>NUCLEOTIDE SEQUENCE</scope>
    <source>
        <strain evidence="5">CCM 8711</strain>
    </source>
</reference>
<gene>
    <name evidence="5" type="ORF">GCM10011425_17370</name>
</gene>
<accession>A0A917N145</accession>
<comment type="similarity">
    <text evidence="1 3">Belongs to the short-chain dehydrogenases/reductases (SDR) family.</text>
</comment>
<keyword evidence="4" id="KW-0472">Membrane</keyword>
<dbReference type="PRINTS" id="PR00080">
    <property type="entry name" value="SDRFAMILY"/>
</dbReference>
<feature type="transmembrane region" description="Helical" evidence="4">
    <location>
        <begin position="309"/>
        <end position="326"/>
    </location>
</feature>
<dbReference type="NCBIfam" id="NF004792">
    <property type="entry name" value="PRK06139.1"/>
    <property type="match status" value="1"/>
</dbReference>
<evidence type="ECO:0000256" key="4">
    <source>
        <dbReference type="SAM" id="Phobius"/>
    </source>
</evidence>
<protein>
    <submittedName>
        <fullName evidence="5">Short-chain dehydrogenase</fullName>
    </submittedName>
</protein>
<dbReference type="InterPro" id="IPR002347">
    <property type="entry name" value="SDR_fam"/>
</dbReference>
<dbReference type="Proteomes" id="UP000662074">
    <property type="component" value="Unassembled WGS sequence"/>
</dbReference>
<evidence type="ECO:0000256" key="1">
    <source>
        <dbReference type="ARBA" id="ARBA00006484"/>
    </source>
</evidence>
<reference evidence="5" key="2">
    <citation type="submission" date="2020-09" db="EMBL/GenBank/DDBJ databases">
        <authorList>
            <person name="Sun Q."/>
            <person name="Sedlacek I."/>
        </authorList>
    </citation>
    <scope>NUCLEOTIDE SEQUENCE</scope>
    <source>
        <strain evidence="5">CCM 8711</strain>
    </source>
</reference>
<comment type="caution">
    <text evidence="5">The sequence shown here is derived from an EMBL/GenBank/DDBJ whole genome shotgun (WGS) entry which is preliminary data.</text>
</comment>
<dbReference type="PRINTS" id="PR00081">
    <property type="entry name" value="GDHRDH"/>
</dbReference>
<evidence type="ECO:0000313" key="5">
    <source>
        <dbReference type="EMBL" id="GGI50525.1"/>
    </source>
</evidence>
<organism evidence="5 6">
    <name type="scientific">Mucilaginibacter galii</name>
    <dbReference type="NCBI Taxonomy" id="2005073"/>
    <lineage>
        <taxon>Bacteria</taxon>
        <taxon>Pseudomonadati</taxon>
        <taxon>Bacteroidota</taxon>
        <taxon>Sphingobacteriia</taxon>
        <taxon>Sphingobacteriales</taxon>
        <taxon>Sphingobacteriaceae</taxon>
        <taxon>Mucilaginibacter</taxon>
    </lineage>
</organism>
<dbReference type="PROSITE" id="PS00061">
    <property type="entry name" value="ADH_SHORT"/>
    <property type="match status" value="1"/>
</dbReference>
<keyword evidence="6" id="KW-1185">Reference proteome</keyword>
<dbReference type="RefSeq" id="WP_188415760.1">
    <property type="nucleotide sequence ID" value="NZ_BMDO01000004.1"/>
</dbReference>
<dbReference type="Pfam" id="PF00106">
    <property type="entry name" value="adh_short"/>
    <property type="match status" value="1"/>
</dbReference>
<dbReference type="PANTHER" id="PTHR44196:SF1">
    <property type="entry name" value="DEHYDROGENASE_REDUCTASE SDR FAMILY MEMBER 7B"/>
    <property type="match status" value="1"/>
</dbReference>
<dbReference type="SUPFAM" id="SSF51735">
    <property type="entry name" value="NAD(P)-binding Rossmann-fold domains"/>
    <property type="match status" value="1"/>
</dbReference>
<sequence length="330" mass="35422">MTSSQYMPAMPLNKKTIVITGATSGIGRATALEFARYGAKLVLAARQKDVLDEMVDLCDRLGGKAIAVVTDVTEPEEVTQLAKAACVFGGSLDVWVNVAGIGALGEFTTIPIEVHNQVIKTNLLGYINGAHAAMTHFKKQKRGILINLNSVGGFVAFPYSVSYTASKFGLRGYSEALRAELHDCPGIYICDVFPGFVDTPGPSHAGNYTGKLLKPAPPVVPTYKVAHTVVSLAQRPKDSVTLGSAAYMARFSQWVSPKLTRWATAKFMMLYLKNAEPAPVTNGSIFEPTRENNKISGGYTSKKVSNKKAARYAGVVGVIAGTLYLLKKLK</sequence>
<keyword evidence="4" id="KW-0812">Transmembrane</keyword>
<dbReference type="Gene3D" id="3.40.50.720">
    <property type="entry name" value="NAD(P)-binding Rossmann-like Domain"/>
    <property type="match status" value="1"/>
</dbReference>
<evidence type="ECO:0000256" key="2">
    <source>
        <dbReference type="ARBA" id="ARBA00023002"/>
    </source>
</evidence>
<name>A0A917N145_9SPHI</name>
<dbReference type="AlphaFoldDB" id="A0A917N145"/>
<dbReference type="GO" id="GO:0016491">
    <property type="term" value="F:oxidoreductase activity"/>
    <property type="evidence" value="ECO:0007669"/>
    <property type="project" value="UniProtKB-KW"/>
</dbReference>
<dbReference type="InterPro" id="IPR020904">
    <property type="entry name" value="Sc_DH/Rdtase_CS"/>
</dbReference>